<dbReference type="HOGENOM" id="CLU_2730574_0_0_2"/>
<sequence length="72" mass="8162">MILYGSPEEIRGALEDEAAKLMSLKGKDPHLDKYIDNKLKVLKECFNKLKNIHSNYIQIIAISSCDIIELGQ</sequence>
<dbReference type="EMBL" id="FN869859">
    <property type="protein sequence ID" value="CCC81550.1"/>
    <property type="molecule type" value="Genomic_DNA"/>
</dbReference>
<protein>
    <submittedName>
        <fullName evidence="1">Predicted component of Type II/IV secretion system</fullName>
    </submittedName>
</protein>
<dbReference type="Proteomes" id="UP000002654">
    <property type="component" value="Chromosome"/>
</dbReference>
<dbReference type="AlphaFoldDB" id="G4RPQ5"/>
<name>G4RPQ5_THETK</name>
<dbReference type="eggNOG" id="arCOG08085">
    <property type="taxonomic scope" value="Archaea"/>
</dbReference>
<keyword evidence="2" id="KW-1185">Reference proteome</keyword>
<reference evidence="1 2" key="1">
    <citation type="journal article" date="2011" name="PLoS ONE">
        <title>The complete genome sequence of Thermoproteus tenax: a physiologically versatile member of the Crenarchaeota.</title>
        <authorList>
            <person name="Siebers B."/>
            <person name="Zaparty M."/>
            <person name="Raddatz G."/>
            <person name="Tjaden B."/>
            <person name="Albers S.V."/>
            <person name="Bell S.D."/>
            <person name="Blombach F."/>
            <person name="Kletzin A."/>
            <person name="Kyrpides N."/>
            <person name="Lanz C."/>
            <person name="Plagens A."/>
            <person name="Rampp M."/>
            <person name="Rosinus A."/>
            <person name="von Jan M."/>
            <person name="Makarova K.S."/>
            <person name="Klenk H.P."/>
            <person name="Schuster S.C."/>
            <person name="Hensel R."/>
        </authorList>
    </citation>
    <scope>NUCLEOTIDE SEQUENCE [LARGE SCALE GENOMIC DNA]</scope>
    <source>
        <strain evidence="2">ATCC 35583 / DSM 2078 / JCM 9277 / NBRC 100435 / Kra 1</strain>
    </source>
</reference>
<evidence type="ECO:0000313" key="1">
    <source>
        <dbReference type="EMBL" id="CCC81550.1"/>
    </source>
</evidence>
<accession>G4RPQ5</accession>
<gene>
    <name evidence="1" type="ordered locus">TTX_0897</name>
</gene>
<proteinExistence type="predicted"/>
<dbReference type="PATRIC" id="fig|768679.9.peg.906"/>
<dbReference type="KEGG" id="ttn:TTX_0897"/>
<dbReference type="PaxDb" id="768679-TTX_0897"/>
<dbReference type="OrthoDB" id="383084at2157"/>
<evidence type="ECO:0000313" key="2">
    <source>
        <dbReference type="Proteomes" id="UP000002654"/>
    </source>
</evidence>
<dbReference type="RefSeq" id="WP_014126806.1">
    <property type="nucleotide sequence ID" value="NC_016070.1"/>
</dbReference>
<dbReference type="STRING" id="768679.TTX_0897"/>
<dbReference type="GeneID" id="11261791"/>
<organism evidence="1 2">
    <name type="scientific">Thermoproteus tenax (strain ATCC 35583 / DSM 2078 / JCM 9277 / NBRC 100435 / Kra 1)</name>
    <dbReference type="NCBI Taxonomy" id="768679"/>
    <lineage>
        <taxon>Archaea</taxon>
        <taxon>Thermoproteota</taxon>
        <taxon>Thermoprotei</taxon>
        <taxon>Thermoproteales</taxon>
        <taxon>Thermoproteaceae</taxon>
        <taxon>Thermoproteus</taxon>
    </lineage>
</organism>